<dbReference type="AlphaFoldDB" id="A0A9Q0GTR2"/>
<reference evidence="1" key="1">
    <citation type="journal article" date="2023" name="Plant J.">
        <title>The genome of the king protea, Protea cynaroides.</title>
        <authorList>
            <person name="Chang J."/>
            <person name="Duong T.A."/>
            <person name="Schoeman C."/>
            <person name="Ma X."/>
            <person name="Roodt D."/>
            <person name="Barker N."/>
            <person name="Li Z."/>
            <person name="Van de Peer Y."/>
            <person name="Mizrachi E."/>
        </authorList>
    </citation>
    <scope>NUCLEOTIDE SEQUENCE</scope>
    <source>
        <tissue evidence="1">Young leaves</tissue>
    </source>
</reference>
<organism evidence="1 2">
    <name type="scientific">Protea cynaroides</name>
    <dbReference type="NCBI Taxonomy" id="273540"/>
    <lineage>
        <taxon>Eukaryota</taxon>
        <taxon>Viridiplantae</taxon>
        <taxon>Streptophyta</taxon>
        <taxon>Embryophyta</taxon>
        <taxon>Tracheophyta</taxon>
        <taxon>Spermatophyta</taxon>
        <taxon>Magnoliopsida</taxon>
        <taxon>Proteales</taxon>
        <taxon>Proteaceae</taxon>
        <taxon>Protea</taxon>
    </lineage>
</organism>
<evidence type="ECO:0000313" key="2">
    <source>
        <dbReference type="Proteomes" id="UP001141806"/>
    </source>
</evidence>
<protein>
    <submittedName>
        <fullName evidence="1">Uncharacterized protein</fullName>
    </submittedName>
</protein>
<sequence length="128" mass="14592">MVDDILAKIQEASLFDTHLVLEMPDRPRATPTGNSMYRQNVVGVVCRLLPNEGLSKLTPLKNLHLVFEDETDHQILTPNLNSLYVCDFESLSKESRNLYSLQHLKFGPFCEVCYSLKELPANVRVSRD</sequence>
<name>A0A9Q0GTR2_9MAGN</name>
<comment type="caution">
    <text evidence="1">The sequence shown here is derived from an EMBL/GenBank/DDBJ whole genome shotgun (WGS) entry which is preliminary data.</text>
</comment>
<accession>A0A9Q0GTR2</accession>
<proteinExistence type="predicted"/>
<gene>
    <name evidence="1" type="ORF">NE237_029748</name>
</gene>
<evidence type="ECO:0000313" key="1">
    <source>
        <dbReference type="EMBL" id="KAJ4952916.1"/>
    </source>
</evidence>
<dbReference type="EMBL" id="JAMYWD010000012">
    <property type="protein sequence ID" value="KAJ4952916.1"/>
    <property type="molecule type" value="Genomic_DNA"/>
</dbReference>
<keyword evidence="2" id="KW-1185">Reference proteome</keyword>
<dbReference type="Proteomes" id="UP001141806">
    <property type="component" value="Unassembled WGS sequence"/>
</dbReference>